<dbReference type="InterPro" id="IPR029465">
    <property type="entry name" value="ATPgrasp_TupA"/>
</dbReference>
<dbReference type="Pfam" id="PF14305">
    <property type="entry name" value="ATPgrasp_TupA"/>
    <property type="match status" value="1"/>
</dbReference>
<evidence type="ECO:0000313" key="1">
    <source>
        <dbReference type="EMBL" id="MET3112043.1"/>
    </source>
</evidence>
<dbReference type="Proteomes" id="UP001549019">
    <property type="component" value="Unassembled WGS sequence"/>
</dbReference>
<evidence type="ECO:0000313" key="2">
    <source>
        <dbReference type="Proteomes" id="UP001549019"/>
    </source>
</evidence>
<dbReference type="SUPFAM" id="SSF56059">
    <property type="entry name" value="Glutathione synthetase ATP-binding domain-like"/>
    <property type="match status" value="1"/>
</dbReference>
<evidence type="ECO:0008006" key="3">
    <source>
        <dbReference type="Google" id="ProtNLM"/>
    </source>
</evidence>
<organism evidence="1 2">
    <name type="scientific">Salinicoccus halitifaciens</name>
    <dbReference type="NCBI Taxonomy" id="1073415"/>
    <lineage>
        <taxon>Bacteria</taxon>
        <taxon>Bacillati</taxon>
        <taxon>Bacillota</taxon>
        <taxon>Bacilli</taxon>
        <taxon>Bacillales</taxon>
        <taxon>Staphylococcaceae</taxon>
        <taxon>Salinicoccus</taxon>
    </lineage>
</organism>
<proteinExistence type="predicted"/>
<accession>A0ABV2EC83</accession>
<dbReference type="EMBL" id="JBDZDV010000008">
    <property type="protein sequence ID" value="MET3112043.1"/>
    <property type="molecule type" value="Genomic_DNA"/>
</dbReference>
<keyword evidence="2" id="KW-1185">Reference proteome</keyword>
<sequence>MKKLIKKSFPETYLLIRSLYRYFLAQYYKLRREESYPIILAKLYKRNTGKDLNWNHIETYSEKMQWSKLYEQDDIKTILSDKYLVRDWVKNTIGEQYLIPLLGVWDTFEEIEFEKLPQQFVLKANHGSGTNIIVKNKSDLNLKRSKKLFNIWLNTNFAFTSGFELQYKDIKPKIIVEKYIVDQHNELKDYKFICFNGKVYYCWVHLDKEKEYKRNIYDTEWNLQEFRIDDFPRSNKKIEPPKNFDRMVEVAETLCKGFSHVRVDLYNCDGKIYFGEMTFTSGSGYRNIYPEIYDKHLGELW</sequence>
<gene>
    <name evidence="1" type="ORF">ABHD89_002469</name>
</gene>
<dbReference type="RefSeq" id="WP_230822530.1">
    <property type="nucleotide sequence ID" value="NZ_JAJNCU010000008.1"/>
</dbReference>
<name>A0ABV2EC83_9STAP</name>
<comment type="caution">
    <text evidence="1">The sequence shown here is derived from an EMBL/GenBank/DDBJ whole genome shotgun (WGS) entry which is preliminary data.</text>
</comment>
<protein>
    <recommendedName>
        <fullName evidence="3">Glycosyltransferase</fullName>
    </recommendedName>
</protein>
<reference evidence="1 2" key="1">
    <citation type="submission" date="2024-05" db="EMBL/GenBank/DDBJ databases">
        <title>Genomic Encyclopedia of Type Strains, Phase IV (KMG-IV): sequencing the most valuable type-strain genomes for metagenomic binning, comparative biology and taxonomic classification.</title>
        <authorList>
            <person name="Goeker M."/>
        </authorList>
    </citation>
    <scope>NUCLEOTIDE SEQUENCE [LARGE SCALE GENOMIC DNA]</scope>
    <source>
        <strain evidence="1 2">DSM 25286</strain>
    </source>
</reference>